<dbReference type="Proteomes" id="UP000827721">
    <property type="component" value="Unassembled WGS sequence"/>
</dbReference>
<sequence>MMAGGGGGFASTSSLTTLFVSFCLLILSRASLVTPLKGVDIENPAVDVTPYPLPDQSSTHDPEHVLSCERVRVSGLSRLKLGSYASSFRVTLAPSTVIPERLHSKIQVCFHRNASRGLCQCEKDEWKAIQKGGIWNYVMSPYEDRYVDVKVVGKVSGPVSVAVVEDFQGWRLFFLASAFVLLLLAPIVCQSFNLLLFNSPLPFQEISHCFTYLAYTSAFISSSWNNGMKLLPTGRKNVFYLSIYGSVFGAGSFLLHHFSMLVHSLLENFGLSVEMHTSIHGAALGFWVVRKFVISEDGTVDVGIAQFVKWSMRIIATTAIFQVCYHIDVGCGVELERFLYLILLTHPSCIRMTWSTHDNLLALGALISFSTVCYLVASPKWLRSGLQRSRRATKKHGQAEFLSRSPIVGSGGKLWNSPKSHKTPSWSNSPVKGVVTPSSHDGIINQEDFYSTFHRTGKRRRFTKQEWEDFTRESTREAVAELASSPEFTDWIIEHADRIKLVPSEDSSDESMGSEADSTDENLFGSCSRFSFFSW</sequence>
<evidence type="ECO:0000256" key="4">
    <source>
        <dbReference type="ARBA" id="ARBA00022729"/>
    </source>
</evidence>
<evidence type="ECO:0000256" key="8">
    <source>
        <dbReference type="SAM" id="MobiDB-lite"/>
    </source>
</evidence>
<dbReference type="InterPro" id="IPR019358">
    <property type="entry name" value="NEMP_fam"/>
</dbReference>
<evidence type="ECO:0000256" key="1">
    <source>
        <dbReference type="ARBA" id="ARBA00004575"/>
    </source>
</evidence>
<organism evidence="10 11">
    <name type="scientific">Xanthoceras sorbifolium</name>
    <dbReference type="NCBI Taxonomy" id="99658"/>
    <lineage>
        <taxon>Eukaryota</taxon>
        <taxon>Viridiplantae</taxon>
        <taxon>Streptophyta</taxon>
        <taxon>Embryophyta</taxon>
        <taxon>Tracheophyta</taxon>
        <taxon>Spermatophyta</taxon>
        <taxon>Magnoliopsida</taxon>
        <taxon>eudicotyledons</taxon>
        <taxon>Gunneridae</taxon>
        <taxon>Pentapetalae</taxon>
        <taxon>rosids</taxon>
        <taxon>malvids</taxon>
        <taxon>Sapindales</taxon>
        <taxon>Sapindaceae</taxon>
        <taxon>Xanthoceroideae</taxon>
        <taxon>Xanthoceras</taxon>
    </lineage>
</organism>
<evidence type="ECO:0000256" key="5">
    <source>
        <dbReference type="ARBA" id="ARBA00022989"/>
    </source>
</evidence>
<keyword evidence="4" id="KW-0732">Signal</keyword>
<keyword evidence="11" id="KW-1185">Reference proteome</keyword>
<feature type="transmembrane region" description="Helical" evidence="9">
    <location>
        <begin position="360"/>
        <end position="382"/>
    </location>
</feature>
<dbReference type="PANTHER" id="PTHR31587">
    <property type="entry name" value="TRANSMEMBRANE PROTEIN (DUF2215)"/>
    <property type="match status" value="1"/>
</dbReference>
<dbReference type="PANTHER" id="PTHR31587:SF3">
    <property type="entry name" value="EXPRESSED PROTEIN"/>
    <property type="match status" value="1"/>
</dbReference>
<feature type="transmembrane region" description="Helical" evidence="9">
    <location>
        <begin position="6"/>
        <end position="27"/>
    </location>
</feature>
<keyword evidence="6 9" id="KW-0472">Membrane</keyword>
<feature type="region of interest" description="Disordered" evidence="8">
    <location>
        <begin position="412"/>
        <end position="440"/>
    </location>
</feature>
<evidence type="ECO:0000256" key="6">
    <source>
        <dbReference type="ARBA" id="ARBA00023136"/>
    </source>
</evidence>
<gene>
    <name evidence="10" type="ORF">JRO89_XS04G0112500</name>
</gene>
<comment type="subcellular location">
    <subcellularLocation>
        <location evidence="1">Nucleus inner membrane</location>
        <topology evidence="1">Multi-pass membrane protein</topology>
        <orientation evidence="1">Nucleoplasmic side</orientation>
    </subcellularLocation>
</comment>
<feature type="transmembrane region" description="Helical" evidence="9">
    <location>
        <begin position="172"/>
        <end position="197"/>
    </location>
</feature>
<evidence type="ECO:0000313" key="10">
    <source>
        <dbReference type="EMBL" id="KAH7571658.1"/>
    </source>
</evidence>
<feature type="region of interest" description="Disordered" evidence="8">
    <location>
        <begin position="502"/>
        <end position="523"/>
    </location>
</feature>
<comment type="caution">
    <text evidence="10">The sequence shown here is derived from an EMBL/GenBank/DDBJ whole genome shotgun (WGS) entry which is preliminary data.</text>
</comment>
<evidence type="ECO:0000256" key="9">
    <source>
        <dbReference type="SAM" id="Phobius"/>
    </source>
</evidence>
<name>A0ABQ8I525_9ROSI</name>
<evidence type="ECO:0000256" key="3">
    <source>
        <dbReference type="ARBA" id="ARBA00022692"/>
    </source>
</evidence>
<protein>
    <submittedName>
        <fullName evidence="10">Uncharacterized protein</fullName>
    </submittedName>
</protein>
<dbReference type="EMBL" id="JAFEMO010000004">
    <property type="protein sequence ID" value="KAH7571658.1"/>
    <property type="molecule type" value="Genomic_DNA"/>
</dbReference>
<feature type="transmembrane region" description="Helical" evidence="9">
    <location>
        <begin position="238"/>
        <end position="258"/>
    </location>
</feature>
<evidence type="ECO:0000256" key="2">
    <source>
        <dbReference type="ARBA" id="ARBA00005748"/>
    </source>
</evidence>
<keyword evidence="5 9" id="KW-1133">Transmembrane helix</keyword>
<accession>A0ABQ8I525</accession>
<proteinExistence type="inferred from homology"/>
<feature type="transmembrane region" description="Helical" evidence="9">
    <location>
        <begin position="209"/>
        <end position="226"/>
    </location>
</feature>
<keyword evidence="3 9" id="KW-0812">Transmembrane</keyword>
<reference evidence="10 11" key="1">
    <citation type="submission" date="2021-02" db="EMBL/GenBank/DDBJ databases">
        <title>Plant Genome Project.</title>
        <authorList>
            <person name="Zhang R.-G."/>
        </authorList>
    </citation>
    <scope>NUCLEOTIDE SEQUENCE [LARGE SCALE GENOMIC DNA]</scope>
    <source>
        <tissue evidence="10">Leaves</tissue>
    </source>
</reference>
<comment type="similarity">
    <text evidence="2">Belongs to the NEMP family.</text>
</comment>
<evidence type="ECO:0000313" key="11">
    <source>
        <dbReference type="Proteomes" id="UP000827721"/>
    </source>
</evidence>
<keyword evidence="7" id="KW-0539">Nucleus</keyword>
<evidence type="ECO:0000256" key="7">
    <source>
        <dbReference type="ARBA" id="ARBA00023242"/>
    </source>
</evidence>
<dbReference type="Pfam" id="PF10225">
    <property type="entry name" value="NEMP"/>
    <property type="match status" value="1"/>
</dbReference>